<dbReference type="InterPro" id="IPR014756">
    <property type="entry name" value="Ig_E-set"/>
</dbReference>
<evidence type="ECO:0000259" key="1">
    <source>
        <dbReference type="Pfam" id="PF02221"/>
    </source>
</evidence>
<dbReference type="InterPro" id="IPR003172">
    <property type="entry name" value="ML_dom"/>
</dbReference>
<dbReference type="SUPFAM" id="SSF81296">
    <property type="entry name" value="E set domains"/>
    <property type="match status" value="1"/>
</dbReference>
<dbReference type="AlphaFoldDB" id="A0A0C2N463"/>
<name>A0A0C2N463_THEKT</name>
<reference evidence="2 3" key="1">
    <citation type="journal article" date="2014" name="Genome Biol. Evol.">
        <title>The genome of the myxosporean Thelohanellus kitauei shows adaptations to nutrient acquisition within its fish host.</title>
        <authorList>
            <person name="Yang Y."/>
            <person name="Xiong J."/>
            <person name="Zhou Z."/>
            <person name="Huo F."/>
            <person name="Miao W."/>
            <person name="Ran C."/>
            <person name="Liu Y."/>
            <person name="Zhang J."/>
            <person name="Feng J."/>
            <person name="Wang M."/>
            <person name="Wang M."/>
            <person name="Wang L."/>
            <person name="Yao B."/>
        </authorList>
    </citation>
    <scope>NUCLEOTIDE SEQUENCE [LARGE SCALE GENOMIC DNA]</scope>
    <source>
        <strain evidence="2">Wuqing</strain>
    </source>
</reference>
<organism evidence="2 3">
    <name type="scientific">Thelohanellus kitauei</name>
    <name type="common">Myxosporean</name>
    <dbReference type="NCBI Taxonomy" id="669202"/>
    <lineage>
        <taxon>Eukaryota</taxon>
        <taxon>Metazoa</taxon>
        <taxon>Cnidaria</taxon>
        <taxon>Myxozoa</taxon>
        <taxon>Myxosporea</taxon>
        <taxon>Bivalvulida</taxon>
        <taxon>Platysporina</taxon>
        <taxon>Myxobolidae</taxon>
        <taxon>Thelohanellus</taxon>
    </lineage>
</organism>
<dbReference type="Gene3D" id="2.60.40.770">
    <property type="match status" value="1"/>
</dbReference>
<accession>A0A0C2N463</accession>
<feature type="domain" description="MD-2-related lipid-recognition" evidence="1">
    <location>
        <begin position="2"/>
        <end position="74"/>
    </location>
</feature>
<gene>
    <name evidence="2" type="ORF">RF11_14583</name>
</gene>
<dbReference type="Pfam" id="PF02221">
    <property type="entry name" value="E1_DerP2_DerF2"/>
    <property type="match status" value="1"/>
</dbReference>
<dbReference type="Proteomes" id="UP000031668">
    <property type="component" value="Unassembled WGS sequence"/>
</dbReference>
<sequence length="105" mass="11850">MTGSVRFIPHVKSDKLLTTMSAKIGSIPLNMPRFDDGRLKSGVNCPLLPKTEYVYRFSTTIPPVVWTVHIIFKVSISINLIRFFPFNRIQAVGTRTLAHGCNNLF</sequence>
<evidence type="ECO:0000313" key="3">
    <source>
        <dbReference type="Proteomes" id="UP000031668"/>
    </source>
</evidence>
<dbReference type="OrthoDB" id="4937502at2759"/>
<comment type="caution">
    <text evidence="2">The sequence shown here is derived from an EMBL/GenBank/DDBJ whole genome shotgun (WGS) entry which is preliminary data.</text>
</comment>
<proteinExistence type="predicted"/>
<evidence type="ECO:0000313" key="2">
    <source>
        <dbReference type="EMBL" id="KII68647.1"/>
    </source>
</evidence>
<dbReference type="EMBL" id="JWZT01002742">
    <property type="protein sequence ID" value="KII68647.1"/>
    <property type="molecule type" value="Genomic_DNA"/>
</dbReference>
<protein>
    <recommendedName>
        <fullName evidence="1">MD-2-related lipid-recognition domain-containing protein</fullName>
    </recommendedName>
</protein>
<keyword evidence="3" id="KW-1185">Reference proteome</keyword>